<evidence type="ECO:0000256" key="8">
    <source>
        <dbReference type="ARBA" id="ARBA00022840"/>
    </source>
</evidence>
<evidence type="ECO:0000256" key="10">
    <source>
        <dbReference type="ARBA" id="ARBA00023136"/>
    </source>
</evidence>
<dbReference type="InterPro" id="IPR027417">
    <property type="entry name" value="P-loop_NTPase"/>
</dbReference>
<evidence type="ECO:0000259" key="14">
    <source>
        <dbReference type="PROSITE" id="PS50929"/>
    </source>
</evidence>
<comment type="subcellular location">
    <subcellularLocation>
        <location evidence="1">Cell membrane</location>
        <topology evidence="1">Multi-pass membrane protein</topology>
    </subcellularLocation>
</comment>
<dbReference type="GO" id="GO:0005524">
    <property type="term" value="F:ATP binding"/>
    <property type="evidence" value="ECO:0007669"/>
    <property type="project" value="UniProtKB-KW"/>
</dbReference>
<evidence type="ECO:0000256" key="6">
    <source>
        <dbReference type="ARBA" id="ARBA00022801"/>
    </source>
</evidence>
<keyword evidence="10 12" id="KW-0472">Membrane</keyword>
<feature type="transmembrane region" description="Helical" evidence="12">
    <location>
        <begin position="500"/>
        <end position="524"/>
    </location>
</feature>
<dbReference type="InterPro" id="IPR003439">
    <property type="entry name" value="ABC_transporter-like_ATP-bd"/>
</dbReference>
<feature type="transmembrane region" description="Helical" evidence="12">
    <location>
        <begin position="642"/>
        <end position="662"/>
    </location>
</feature>
<dbReference type="SUPFAM" id="SSF51206">
    <property type="entry name" value="cAMP-binding domain-like"/>
    <property type="match status" value="1"/>
</dbReference>
<dbReference type="GO" id="GO:0006508">
    <property type="term" value="P:proteolysis"/>
    <property type="evidence" value="ECO:0007669"/>
    <property type="project" value="InterPro"/>
</dbReference>
<dbReference type="InterPro" id="IPR003593">
    <property type="entry name" value="AAA+_ATPase"/>
</dbReference>
<dbReference type="InterPro" id="IPR039421">
    <property type="entry name" value="Type_1_exporter"/>
</dbReference>
<evidence type="ECO:0000313" key="16">
    <source>
        <dbReference type="EMBL" id="MBW4432287.1"/>
    </source>
</evidence>
<dbReference type="PROSITE" id="PS50893">
    <property type="entry name" value="ABC_TRANSPORTER_2"/>
    <property type="match status" value="1"/>
</dbReference>
<dbReference type="InterPro" id="IPR000595">
    <property type="entry name" value="cNMP-bd_dom"/>
</dbReference>
<protein>
    <submittedName>
        <fullName evidence="16">Peptidase domain-containing ABC transporter</fullName>
    </submittedName>
</protein>
<keyword evidence="4 12" id="KW-0812">Transmembrane</keyword>
<feature type="domain" description="ABC transmembrane type-1" evidence="14">
    <location>
        <begin position="504"/>
        <end position="783"/>
    </location>
</feature>
<dbReference type="InterPro" id="IPR018490">
    <property type="entry name" value="cNMP-bd_dom_sf"/>
</dbReference>
<dbReference type="PROSITE" id="PS50990">
    <property type="entry name" value="PEPTIDASE_C39"/>
    <property type="match status" value="1"/>
</dbReference>
<dbReference type="Gene3D" id="2.60.120.10">
    <property type="entry name" value="Jelly Rolls"/>
    <property type="match status" value="1"/>
</dbReference>
<dbReference type="CDD" id="cd00038">
    <property type="entry name" value="CAP_ED"/>
    <property type="match status" value="1"/>
</dbReference>
<dbReference type="EMBL" id="JAHHHW010000084">
    <property type="protein sequence ID" value="MBW4432287.1"/>
    <property type="molecule type" value="Genomic_DNA"/>
</dbReference>
<evidence type="ECO:0000256" key="7">
    <source>
        <dbReference type="ARBA" id="ARBA00022807"/>
    </source>
</evidence>
<dbReference type="Pfam" id="PF03412">
    <property type="entry name" value="Peptidase_C39"/>
    <property type="match status" value="1"/>
</dbReference>
<sequence length="1065" mass="119971">MNSYSSLRGQGESIDTKEQHFPNPKDTILKLLRIATEDTTLASDFAQVWVLREFQLGDDLASYAIARQTENNHDFLFLVCQGRVRLLGFDPKLEREVSTQLLLAQQTFGVDYLFHCQPLAYRAVAASDGLLASIHIDDLKEWLQQLPNLKSYLQKITCDRQTLIFFKIATELRSHTSHSLRQLLPYLEQTKVSAGSTLVQATPPSKGRFWLMCGKIVSPTPENQPPQVGEGWGYPDLTIPGWIAKTDLLLYHLPQQIAQGDWGQGIGDKGSGTRDRRHGGHGDAEIHRHRDTQTPGYTDTDADKRREQEDDATSVSVAVSSENTYAEMNFQQPRSQHWSVSKLWRRYPFIQQHSSSDCGAACLAMISLYWGKRFSLNRLRNLAQTDRLGASLSALADAAETLGYDALPVRASLSKLELQPNPWIAHWQGIHYVVVWRIKGDRVLICDPAIGKRSLLREEFETNWTGYALVLFPTKHLNAQKNKKVSLGEFWHAFCHHRELLGQIVLASVLLTVFSLAAPLITQVVLDQVLPYKSSLTLNIFTFGFLFFGIWRIIVQAVRQYLLDYFSNRMDLTLLGSFISYTLRLPLQFFASRQPGDIITRIQENRKIQVFFTKKAVSTTLDALMVIVFLGLMAYYNLSLTLIVLIMILPIVIVTAATSPLLKNASRELYQKSALQYSTIREIITGVATVKITAAERPMRWRWEESFTNTVQTRFRGQKLANNLQLATSLINHLGITFLLWYGATLVISNQMSIGQFVAFNMLIGSTINPVLALVKLWDELQEVLICAERLDDVLTTQPEEHTQKPQIVLPQVRGDIQFEGVCFRHNTNAEQDTLHNISFHIKAGQIVGVVGTHGAGKSTLVNLLAGLYRPSSGRILIDGYNIADVSPQSLRSQLGVVPQDIFLFAGSILENITMFNSEISPEEAIAVAKVLEAHSFIQALPLGYNTRVGEGGMMLTCEQRQKIAIARALVKNPRILILDEATSCLDNAFEHQFQQNLARFHHSSNIPIHQTRTIFLIANNLSTIRHADHILVLDRGILIEQGNHQELMTTQGLDYHLAQQQLHL</sequence>
<gene>
    <name evidence="16" type="ORF">KME28_11275</name>
</gene>
<dbReference type="InterPro" id="IPR036640">
    <property type="entry name" value="ABC1_TM_sf"/>
</dbReference>
<dbReference type="Pfam" id="PF00664">
    <property type="entry name" value="ABC_membrane"/>
    <property type="match status" value="1"/>
</dbReference>
<proteinExistence type="predicted"/>
<dbReference type="SUPFAM" id="SSF90123">
    <property type="entry name" value="ABC transporter transmembrane region"/>
    <property type="match status" value="1"/>
</dbReference>
<reference evidence="16" key="2">
    <citation type="journal article" date="2022" name="Microbiol. Resour. Announc.">
        <title>Metagenome Sequencing to Explore Phylogenomics of Terrestrial Cyanobacteria.</title>
        <authorList>
            <person name="Ward R.D."/>
            <person name="Stajich J.E."/>
            <person name="Johansen J.R."/>
            <person name="Huntemann M."/>
            <person name="Clum A."/>
            <person name="Foster B."/>
            <person name="Foster B."/>
            <person name="Roux S."/>
            <person name="Palaniappan K."/>
            <person name="Varghese N."/>
            <person name="Mukherjee S."/>
            <person name="Reddy T.B.K."/>
            <person name="Daum C."/>
            <person name="Copeland A."/>
            <person name="Chen I.A."/>
            <person name="Ivanova N.N."/>
            <person name="Kyrpides N.C."/>
            <person name="Shapiro N."/>
            <person name="Eloe-Fadrosh E.A."/>
            <person name="Pietrasiak N."/>
        </authorList>
    </citation>
    <scope>NUCLEOTIDE SEQUENCE</scope>
    <source>
        <strain evidence="16">HA4357-MV3</strain>
    </source>
</reference>
<dbReference type="SUPFAM" id="SSF52540">
    <property type="entry name" value="P-loop containing nucleoside triphosphate hydrolases"/>
    <property type="match status" value="1"/>
</dbReference>
<dbReference type="PANTHER" id="PTHR43394:SF1">
    <property type="entry name" value="ATP-BINDING CASSETTE SUB-FAMILY B MEMBER 10, MITOCHONDRIAL"/>
    <property type="match status" value="1"/>
</dbReference>
<dbReference type="Gene3D" id="3.90.70.10">
    <property type="entry name" value="Cysteine proteinases"/>
    <property type="match status" value="1"/>
</dbReference>
<evidence type="ECO:0000256" key="4">
    <source>
        <dbReference type="ARBA" id="ARBA00022692"/>
    </source>
</evidence>
<organism evidence="16 17">
    <name type="scientific">Pelatocladus maniniholoensis HA4357-MV3</name>
    <dbReference type="NCBI Taxonomy" id="1117104"/>
    <lineage>
        <taxon>Bacteria</taxon>
        <taxon>Bacillati</taxon>
        <taxon>Cyanobacteriota</taxon>
        <taxon>Cyanophyceae</taxon>
        <taxon>Nostocales</taxon>
        <taxon>Nostocaceae</taxon>
        <taxon>Pelatocladus</taxon>
    </lineage>
</organism>
<reference evidence="16" key="1">
    <citation type="submission" date="2021-05" db="EMBL/GenBank/DDBJ databases">
        <authorList>
            <person name="Pietrasiak N."/>
            <person name="Ward R."/>
            <person name="Stajich J.E."/>
            <person name="Kurbessoian T."/>
        </authorList>
    </citation>
    <scope>NUCLEOTIDE SEQUENCE</scope>
    <source>
        <strain evidence="16">HA4357-MV3</strain>
    </source>
</reference>
<feature type="domain" description="ABC transporter" evidence="13">
    <location>
        <begin position="817"/>
        <end position="1061"/>
    </location>
</feature>
<feature type="transmembrane region" description="Helical" evidence="12">
    <location>
        <begin position="724"/>
        <end position="742"/>
    </location>
</feature>
<dbReference type="InterPro" id="IPR014710">
    <property type="entry name" value="RmlC-like_jellyroll"/>
</dbReference>
<evidence type="ECO:0000256" key="2">
    <source>
        <dbReference type="ARBA" id="ARBA00022448"/>
    </source>
</evidence>
<dbReference type="GO" id="GO:0008234">
    <property type="term" value="F:cysteine-type peptidase activity"/>
    <property type="evidence" value="ECO:0007669"/>
    <property type="project" value="UniProtKB-KW"/>
</dbReference>
<keyword evidence="5" id="KW-0547">Nucleotide-binding</keyword>
<comment type="caution">
    <text evidence="16">The sequence shown here is derived from an EMBL/GenBank/DDBJ whole genome shotgun (WGS) entry which is preliminary data.</text>
</comment>
<evidence type="ECO:0000256" key="11">
    <source>
        <dbReference type="SAM" id="MobiDB-lite"/>
    </source>
</evidence>
<evidence type="ECO:0000259" key="13">
    <source>
        <dbReference type="PROSITE" id="PS50893"/>
    </source>
</evidence>
<dbReference type="AlphaFoldDB" id="A0A9E3H7U3"/>
<dbReference type="FunFam" id="3.40.50.300:FF:000299">
    <property type="entry name" value="ABC transporter ATP-binding protein/permease"/>
    <property type="match status" value="1"/>
</dbReference>
<dbReference type="InterPro" id="IPR005074">
    <property type="entry name" value="Peptidase_C39"/>
</dbReference>
<keyword evidence="7" id="KW-0788">Thiol protease</keyword>
<keyword evidence="2" id="KW-0813">Transport</keyword>
<dbReference type="Pfam" id="PF00005">
    <property type="entry name" value="ABC_tran"/>
    <property type="match status" value="1"/>
</dbReference>
<feature type="domain" description="Peptidase C39" evidence="15">
    <location>
        <begin position="352"/>
        <end position="471"/>
    </location>
</feature>
<feature type="compositionally biased region" description="Basic and acidic residues" evidence="11">
    <location>
        <begin position="280"/>
        <end position="292"/>
    </location>
</feature>
<keyword evidence="7" id="KW-0645">Protease</keyword>
<dbReference type="GO" id="GO:0015421">
    <property type="term" value="F:ABC-type oligopeptide transporter activity"/>
    <property type="evidence" value="ECO:0007669"/>
    <property type="project" value="TreeGrafter"/>
</dbReference>
<evidence type="ECO:0000256" key="9">
    <source>
        <dbReference type="ARBA" id="ARBA00022989"/>
    </source>
</evidence>
<evidence type="ECO:0000256" key="12">
    <source>
        <dbReference type="SAM" id="Phobius"/>
    </source>
</evidence>
<dbReference type="InterPro" id="IPR011527">
    <property type="entry name" value="ABC1_TM_dom"/>
</dbReference>
<dbReference type="SMART" id="SM00382">
    <property type="entry name" value="AAA"/>
    <property type="match status" value="1"/>
</dbReference>
<dbReference type="PROSITE" id="PS50929">
    <property type="entry name" value="ABC_TM1F"/>
    <property type="match status" value="1"/>
</dbReference>
<dbReference type="GO" id="GO:0005886">
    <property type="term" value="C:plasma membrane"/>
    <property type="evidence" value="ECO:0007669"/>
    <property type="project" value="UniProtKB-SubCell"/>
</dbReference>
<evidence type="ECO:0000259" key="15">
    <source>
        <dbReference type="PROSITE" id="PS50990"/>
    </source>
</evidence>
<evidence type="ECO:0000313" key="17">
    <source>
        <dbReference type="Proteomes" id="UP000813215"/>
    </source>
</evidence>
<feature type="transmembrane region" description="Helical" evidence="12">
    <location>
        <begin position="616"/>
        <end position="636"/>
    </location>
</feature>
<feature type="transmembrane region" description="Helical" evidence="12">
    <location>
        <begin position="536"/>
        <end position="554"/>
    </location>
</feature>
<dbReference type="PANTHER" id="PTHR43394">
    <property type="entry name" value="ATP-DEPENDENT PERMEASE MDL1, MITOCHONDRIAL"/>
    <property type="match status" value="1"/>
</dbReference>
<name>A0A9E3H7U3_9NOST</name>
<dbReference type="Proteomes" id="UP000813215">
    <property type="component" value="Unassembled WGS sequence"/>
</dbReference>
<dbReference type="GO" id="GO:0016887">
    <property type="term" value="F:ATP hydrolysis activity"/>
    <property type="evidence" value="ECO:0007669"/>
    <property type="project" value="InterPro"/>
</dbReference>
<keyword evidence="8" id="KW-0067">ATP-binding</keyword>
<dbReference type="CDD" id="cd18568">
    <property type="entry name" value="ABC_6TM_HetC_like"/>
    <property type="match status" value="1"/>
</dbReference>
<dbReference type="Gene3D" id="1.20.1560.10">
    <property type="entry name" value="ABC transporter type 1, transmembrane domain"/>
    <property type="match status" value="1"/>
</dbReference>
<keyword evidence="3" id="KW-1003">Cell membrane</keyword>
<dbReference type="Gene3D" id="3.40.50.300">
    <property type="entry name" value="P-loop containing nucleotide triphosphate hydrolases"/>
    <property type="match status" value="1"/>
</dbReference>
<accession>A0A9E3H7U3</accession>
<dbReference type="CDD" id="cd02418">
    <property type="entry name" value="Peptidase_C39B"/>
    <property type="match status" value="1"/>
</dbReference>
<keyword evidence="6" id="KW-0378">Hydrolase</keyword>
<evidence type="ECO:0000256" key="5">
    <source>
        <dbReference type="ARBA" id="ARBA00022741"/>
    </source>
</evidence>
<evidence type="ECO:0000256" key="3">
    <source>
        <dbReference type="ARBA" id="ARBA00022475"/>
    </source>
</evidence>
<feature type="region of interest" description="Disordered" evidence="11">
    <location>
        <begin position="261"/>
        <end position="315"/>
    </location>
</feature>
<feature type="region of interest" description="Disordered" evidence="11">
    <location>
        <begin position="1"/>
        <end position="21"/>
    </location>
</feature>
<keyword evidence="9 12" id="KW-1133">Transmembrane helix</keyword>
<evidence type="ECO:0000256" key="1">
    <source>
        <dbReference type="ARBA" id="ARBA00004651"/>
    </source>
</evidence>